<proteinExistence type="inferred from homology"/>
<dbReference type="InterPro" id="IPR008012">
    <property type="entry name" value="Ump1"/>
</dbReference>
<evidence type="ECO:0000256" key="2">
    <source>
        <dbReference type="ARBA" id="ARBA00043974"/>
    </source>
</evidence>
<dbReference type="Proteomes" id="UP000192247">
    <property type="component" value="Unassembled WGS sequence"/>
</dbReference>
<keyword evidence="3" id="KW-0647">Proteasome</keyword>
<dbReference type="PANTHER" id="PTHR12828:SF3">
    <property type="entry name" value="PROTEASOME MATURATION PROTEIN"/>
    <property type="match status" value="1"/>
</dbReference>
<dbReference type="EMBL" id="MNPL01008250">
    <property type="protein sequence ID" value="OQR74306.1"/>
    <property type="molecule type" value="Genomic_DNA"/>
</dbReference>
<name>A0A1V9XLG6_9ACAR</name>
<dbReference type="GO" id="GO:0043248">
    <property type="term" value="P:proteasome assembly"/>
    <property type="evidence" value="ECO:0007669"/>
    <property type="project" value="InterPro"/>
</dbReference>
<evidence type="ECO:0000256" key="1">
    <source>
        <dbReference type="ARBA" id="ARBA00023186"/>
    </source>
</evidence>
<dbReference type="GO" id="GO:0000502">
    <property type="term" value="C:proteasome complex"/>
    <property type="evidence" value="ECO:0007669"/>
    <property type="project" value="UniProtKB-KW"/>
</dbReference>
<reference evidence="3 4" key="1">
    <citation type="journal article" date="2017" name="Gigascience">
        <title>Draft genome of the honey bee ectoparasitic mite, Tropilaelaps mercedesae, is shaped by the parasitic life history.</title>
        <authorList>
            <person name="Dong X."/>
            <person name="Armstrong S.D."/>
            <person name="Xia D."/>
            <person name="Makepeace B.L."/>
            <person name="Darby A.C."/>
            <person name="Kadowaki T."/>
        </authorList>
    </citation>
    <scope>NUCLEOTIDE SEQUENCE [LARGE SCALE GENOMIC DNA]</scope>
    <source>
        <strain evidence="3">Wuxi-XJTLU</strain>
    </source>
</reference>
<dbReference type="AlphaFoldDB" id="A0A1V9XLG6"/>
<evidence type="ECO:0000313" key="3">
    <source>
        <dbReference type="EMBL" id="OQR74306.1"/>
    </source>
</evidence>
<accession>A0A1V9XLG6</accession>
<gene>
    <name evidence="3" type="ORF">BIW11_09168</name>
</gene>
<dbReference type="GO" id="GO:0005737">
    <property type="term" value="C:cytoplasm"/>
    <property type="evidence" value="ECO:0007669"/>
    <property type="project" value="TreeGrafter"/>
</dbReference>
<evidence type="ECO:0000313" key="4">
    <source>
        <dbReference type="Proteomes" id="UP000192247"/>
    </source>
</evidence>
<keyword evidence="1" id="KW-0143">Chaperone</keyword>
<protein>
    <submittedName>
        <fullName evidence="3">Proteasome maturation protein-like</fullName>
    </submittedName>
</protein>
<keyword evidence="4" id="KW-1185">Reference proteome</keyword>
<comment type="caution">
    <text evidence="3">The sequence shown here is derived from an EMBL/GenBank/DDBJ whole genome shotgun (WGS) entry which is preliminary data.</text>
</comment>
<dbReference type="FunCoup" id="A0A1V9XLG6">
    <property type="interactions" value="878"/>
</dbReference>
<dbReference type="InParanoid" id="A0A1V9XLG6"/>
<dbReference type="GO" id="GO:0005634">
    <property type="term" value="C:nucleus"/>
    <property type="evidence" value="ECO:0007669"/>
    <property type="project" value="TreeGrafter"/>
</dbReference>
<dbReference type="STRING" id="418985.A0A1V9XLG6"/>
<dbReference type="PANTHER" id="PTHR12828">
    <property type="entry name" value="PROTEASOME MATURATION PROTEIN UMP1"/>
    <property type="match status" value="1"/>
</dbReference>
<organism evidence="3 4">
    <name type="scientific">Tropilaelaps mercedesae</name>
    <dbReference type="NCBI Taxonomy" id="418985"/>
    <lineage>
        <taxon>Eukaryota</taxon>
        <taxon>Metazoa</taxon>
        <taxon>Ecdysozoa</taxon>
        <taxon>Arthropoda</taxon>
        <taxon>Chelicerata</taxon>
        <taxon>Arachnida</taxon>
        <taxon>Acari</taxon>
        <taxon>Parasitiformes</taxon>
        <taxon>Mesostigmata</taxon>
        <taxon>Gamasina</taxon>
        <taxon>Dermanyssoidea</taxon>
        <taxon>Laelapidae</taxon>
        <taxon>Tropilaelaps</taxon>
    </lineage>
</organism>
<comment type="similarity">
    <text evidence="2">Belongs to the POMP/UMP1 family.</text>
</comment>
<dbReference type="Pfam" id="PF05348">
    <property type="entry name" value="UMP1"/>
    <property type="match status" value="1"/>
</dbReference>
<sequence length="130" mass="14503">MSATNPLQEVGEYAVHDTFRDGFVSVKAALKPTHTVEANERQFHLKEDALRMETALKMQGIHAPLKLMTELRACRTIGRLPCMASSNLMADTLRGNDDIITFDDIFNDPATSEVLRAPHAVMDKVNWSGF</sequence>